<dbReference type="AlphaFoldDB" id="A0A485AJD9"/>
<dbReference type="EMBL" id="CAADJD010000015">
    <property type="protein sequence ID" value="VFS61144.1"/>
    <property type="molecule type" value="Genomic_DNA"/>
</dbReference>
<dbReference type="Gene3D" id="1.20.1270.330">
    <property type="match status" value="1"/>
</dbReference>
<accession>A0A485AJD9</accession>
<proteinExistence type="predicted"/>
<evidence type="ECO:0000259" key="1">
    <source>
        <dbReference type="Pfam" id="PF18269"/>
    </source>
</evidence>
<name>A0A485AJD9_KLUCR</name>
<sequence>MSPVPIRWLTKAVRLSPAITQFLQQEVQDAALIDSTINDLRTLAQAG</sequence>
<gene>
    <name evidence="2" type="ORF">NCTC12993_01787</name>
</gene>
<protein>
    <recommendedName>
        <fullName evidence="1">T3SS EscN ATPase C-terminal domain-containing protein</fullName>
    </recommendedName>
</protein>
<evidence type="ECO:0000313" key="3">
    <source>
        <dbReference type="Proteomes" id="UP000401081"/>
    </source>
</evidence>
<dbReference type="Pfam" id="PF18269">
    <property type="entry name" value="T3SS_ATPase_C"/>
    <property type="match status" value="1"/>
</dbReference>
<keyword evidence="3" id="KW-1185">Reference proteome</keyword>
<organism evidence="2 3">
    <name type="scientific">Kluyvera cryocrescens</name>
    <name type="common">Kluyvera citrophila</name>
    <dbReference type="NCBI Taxonomy" id="580"/>
    <lineage>
        <taxon>Bacteria</taxon>
        <taxon>Pseudomonadati</taxon>
        <taxon>Pseudomonadota</taxon>
        <taxon>Gammaproteobacteria</taxon>
        <taxon>Enterobacterales</taxon>
        <taxon>Enterobacteriaceae</taxon>
        <taxon>Kluyvera</taxon>
    </lineage>
</organism>
<reference evidence="2 3" key="1">
    <citation type="submission" date="2019-03" db="EMBL/GenBank/DDBJ databases">
        <authorList>
            <consortium name="Pathogen Informatics"/>
        </authorList>
    </citation>
    <scope>NUCLEOTIDE SEQUENCE [LARGE SCALE GENOMIC DNA]</scope>
    <source>
        <strain evidence="2 3">NCTC12993</strain>
    </source>
</reference>
<dbReference type="Proteomes" id="UP000401081">
    <property type="component" value="Unassembled WGS sequence"/>
</dbReference>
<feature type="domain" description="T3SS EscN ATPase C-terminal" evidence="1">
    <location>
        <begin position="11"/>
        <end position="41"/>
    </location>
</feature>
<evidence type="ECO:0000313" key="2">
    <source>
        <dbReference type="EMBL" id="VFS61144.1"/>
    </source>
</evidence>
<dbReference type="InterPro" id="IPR040627">
    <property type="entry name" value="T3SS_ATPase_C"/>
</dbReference>